<feature type="transmembrane region" description="Helical" evidence="1">
    <location>
        <begin position="96"/>
        <end position="118"/>
    </location>
</feature>
<sequence>MTGTLDSLGWLTGRLFWACTPSFVQAYVAARTASSDMTPTAKAPGKSPRTAYLDGLRGTAALFVFLGHLMWTYHGWVEYGWGDGPSNRRILQIPPLRLIYSGHAMVSLFFVVGGYVSSAKAIKLARRRPRQHEQVYLTLTSSLFRRGIRLYLPALASTFITMCTIRIGLWEPARQYVAMPYIFQADNHHIRLPSLGAQLADWWSQFMGLTNIWSYYNHVYWQPYYNQYDPHLWTVPMEMRGSLVVTLALLGLLRCRAPWRLALMVTIIIFCVYWDRWECMQFVLGAMLAEGYLIASEAEEGQSVQEGPVRLEGHSPYNRSSVEEEMELMEMLLEKPSWPTSLASSPARTMSRLFRNPTARVVLRVFLFVIAMYFFAAPNHRYETSTGYSFMPYLVPKSISDPKRFVHGIGSALLVMSVSWTPVLQTIFNHSVPQYLGKISYSLYICHGPVIHMVGMYITPSVWAIVGFETMGGWLFGFCLGSCVTIFIVLWAADLFWRVIDTRCVSASRWFEGMCFDKED</sequence>
<dbReference type="EMBL" id="JAGTJR010000010">
    <property type="protein sequence ID" value="KAH7053417.1"/>
    <property type="molecule type" value="Genomic_DNA"/>
</dbReference>
<dbReference type="GO" id="GO:0016746">
    <property type="term" value="F:acyltransferase activity"/>
    <property type="evidence" value="ECO:0007669"/>
    <property type="project" value="UniProtKB-KW"/>
</dbReference>
<feature type="transmembrane region" description="Helical" evidence="1">
    <location>
        <begin position="150"/>
        <end position="169"/>
    </location>
</feature>
<feature type="transmembrane region" description="Helical" evidence="1">
    <location>
        <begin position="257"/>
        <end position="274"/>
    </location>
</feature>
<keyword evidence="1" id="KW-0812">Transmembrane</keyword>
<dbReference type="Pfam" id="PF01757">
    <property type="entry name" value="Acyl_transf_3"/>
    <property type="match status" value="1"/>
</dbReference>
<feature type="transmembrane region" description="Helical" evidence="1">
    <location>
        <begin position="441"/>
        <end position="466"/>
    </location>
</feature>
<accession>A0ABQ8GF30</accession>
<feature type="transmembrane region" description="Helical" evidence="1">
    <location>
        <begin position="405"/>
        <end position="429"/>
    </location>
</feature>
<feature type="transmembrane region" description="Helical" evidence="1">
    <location>
        <begin position="15"/>
        <end position="34"/>
    </location>
</feature>
<protein>
    <submittedName>
        <fullName evidence="3">Acyltransferase 3</fullName>
    </submittedName>
</protein>
<evidence type="ECO:0000313" key="3">
    <source>
        <dbReference type="EMBL" id="KAH7053417.1"/>
    </source>
</evidence>
<keyword evidence="3" id="KW-0012">Acyltransferase</keyword>
<keyword evidence="3" id="KW-0808">Transferase</keyword>
<dbReference type="PANTHER" id="PTHR23028">
    <property type="entry name" value="ACETYLTRANSFERASE"/>
    <property type="match status" value="1"/>
</dbReference>
<feature type="domain" description="Acyltransferase 3" evidence="2">
    <location>
        <begin position="51"/>
        <end position="490"/>
    </location>
</feature>
<gene>
    <name evidence="3" type="ORF">B0J12DRAFT_698601</name>
</gene>
<dbReference type="InterPro" id="IPR002656">
    <property type="entry name" value="Acyl_transf_3_dom"/>
</dbReference>
<keyword evidence="1" id="KW-1133">Transmembrane helix</keyword>
<keyword evidence="1" id="KW-0472">Membrane</keyword>
<feature type="transmembrane region" description="Helical" evidence="1">
    <location>
        <begin position="55"/>
        <end position="76"/>
    </location>
</feature>
<proteinExistence type="predicted"/>
<dbReference type="Proteomes" id="UP000774617">
    <property type="component" value="Unassembled WGS sequence"/>
</dbReference>
<evidence type="ECO:0000313" key="4">
    <source>
        <dbReference type="Proteomes" id="UP000774617"/>
    </source>
</evidence>
<organism evidence="3 4">
    <name type="scientific">Macrophomina phaseolina</name>
    <dbReference type="NCBI Taxonomy" id="35725"/>
    <lineage>
        <taxon>Eukaryota</taxon>
        <taxon>Fungi</taxon>
        <taxon>Dikarya</taxon>
        <taxon>Ascomycota</taxon>
        <taxon>Pezizomycotina</taxon>
        <taxon>Dothideomycetes</taxon>
        <taxon>Dothideomycetes incertae sedis</taxon>
        <taxon>Botryosphaeriales</taxon>
        <taxon>Botryosphaeriaceae</taxon>
        <taxon>Macrophomina</taxon>
    </lineage>
</organism>
<evidence type="ECO:0000256" key="1">
    <source>
        <dbReference type="SAM" id="Phobius"/>
    </source>
</evidence>
<dbReference type="InterPro" id="IPR050879">
    <property type="entry name" value="Acyltransferase_3"/>
</dbReference>
<dbReference type="PANTHER" id="PTHR23028:SF134">
    <property type="entry name" value="PUTATIVE (AFU_ORTHOLOGUE AFUA_4G08520)-RELATED"/>
    <property type="match status" value="1"/>
</dbReference>
<reference evidence="3 4" key="1">
    <citation type="journal article" date="2021" name="Nat. Commun.">
        <title>Genetic determinants of endophytism in the Arabidopsis root mycobiome.</title>
        <authorList>
            <person name="Mesny F."/>
            <person name="Miyauchi S."/>
            <person name="Thiergart T."/>
            <person name="Pickel B."/>
            <person name="Atanasova L."/>
            <person name="Karlsson M."/>
            <person name="Huettel B."/>
            <person name="Barry K.W."/>
            <person name="Haridas S."/>
            <person name="Chen C."/>
            <person name="Bauer D."/>
            <person name="Andreopoulos W."/>
            <person name="Pangilinan J."/>
            <person name="LaButti K."/>
            <person name="Riley R."/>
            <person name="Lipzen A."/>
            <person name="Clum A."/>
            <person name="Drula E."/>
            <person name="Henrissat B."/>
            <person name="Kohler A."/>
            <person name="Grigoriev I.V."/>
            <person name="Martin F.M."/>
            <person name="Hacquard S."/>
        </authorList>
    </citation>
    <scope>NUCLEOTIDE SEQUENCE [LARGE SCALE GENOMIC DNA]</scope>
    <source>
        <strain evidence="3 4">MPI-SDFR-AT-0080</strain>
    </source>
</reference>
<comment type="caution">
    <text evidence="3">The sequence shown here is derived from an EMBL/GenBank/DDBJ whole genome shotgun (WGS) entry which is preliminary data.</text>
</comment>
<keyword evidence="4" id="KW-1185">Reference proteome</keyword>
<name>A0ABQ8GF30_9PEZI</name>
<feature type="transmembrane region" description="Helical" evidence="1">
    <location>
        <begin position="358"/>
        <end position="376"/>
    </location>
</feature>
<feature type="transmembrane region" description="Helical" evidence="1">
    <location>
        <begin position="472"/>
        <end position="493"/>
    </location>
</feature>
<evidence type="ECO:0000259" key="2">
    <source>
        <dbReference type="Pfam" id="PF01757"/>
    </source>
</evidence>